<dbReference type="InterPro" id="IPR044087">
    <property type="entry name" value="NahD-like"/>
</dbReference>
<dbReference type="InterPro" id="IPR036249">
    <property type="entry name" value="Thioredoxin-like_sf"/>
</dbReference>
<comment type="caution">
    <text evidence="3">The sequence shown here is derived from an EMBL/GenBank/DDBJ whole genome shotgun (WGS) entry which is preliminary data.</text>
</comment>
<dbReference type="GO" id="GO:0016853">
    <property type="term" value="F:isomerase activity"/>
    <property type="evidence" value="ECO:0007669"/>
    <property type="project" value="UniProtKB-KW"/>
</dbReference>
<keyword evidence="4" id="KW-1185">Reference proteome</keyword>
<dbReference type="Pfam" id="PF01323">
    <property type="entry name" value="DSBA"/>
    <property type="match status" value="1"/>
</dbReference>
<dbReference type="PANTHER" id="PTHR42943:SF13">
    <property type="entry name" value="GLUTATHIONE S-TRANSFERASE KAPPA-RELATED"/>
    <property type="match status" value="1"/>
</dbReference>
<proteinExistence type="inferred from homology"/>
<organism evidence="3 4">
    <name type="scientific">Labrys miyagiensis</name>
    <dbReference type="NCBI Taxonomy" id="346912"/>
    <lineage>
        <taxon>Bacteria</taxon>
        <taxon>Pseudomonadati</taxon>
        <taxon>Pseudomonadota</taxon>
        <taxon>Alphaproteobacteria</taxon>
        <taxon>Hyphomicrobiales</taxon>
        <taxon>Xanthobacteraceae</taxon>
        <taxon>Labrys</taxon>
    </lineage>
</organism>
<dbReference type="CDD" id="cd03022">
    <property type="entry name" value="DsbA_HCCA_Iso"/>
    <property type="match status" value="1"/>
</dbReference>
<dbReference type="EMBL" id="BSPC01000011">
    <property type="protein sequence ID" value="GLS18422.1"/>
    <property type="molecule type" value="Genomic_DNA"/>
</dbReference>
<dbReference type="InterPro" id="IPR001853">
    <property type="entry name" value="DSBA-like_thioredoxin_dom"/>
</dbReference>
<keyword evidence="1 3" id="KW-0413">Isomerase</keyword>
<comment type="similarity">
    <text evidence="1">Belongs to the GST superfamily. NadH family.</text>
</comment>
<dbReference type="PANTHER" id="PTHR42943">
    <property type="entry name" value="GLUTATHIONE S-TRANSFERASE KAPPA"/>
    <property type="match status" value="1"/>
</dbReference>
<accession>A0ABQ6CDJ5</accession>
<evidence type="ECO:0000256" key="1">
    <source>
        <dbReference type="PIRNR" id="PIRNR006386"/>
    </source>
</evidence>
<reference evidence="4" key="1">
    <citation type="journal article" date="2019" name="Int. J. Syst. Evol. Microbiol.">
        <title>The Global Catalogue of Microorganisms (GCM) 10K type strain sequencing project: providing services to taxonomists for standard genome sequencing and annotation.</title>
        <authorList>
            <consortium name="The Broad Institute Genomics Platform"/>
            <consortium name="The Broad Institute Genome Sequencing Center for Infectious Disease"/>
            <person name="Wu L."/>
            <person name="Ma J."/>
        </authorList>
    </citation>
    <scope>NUCLEOTIDE SEQUENCE [LARGE SCALE GENOMIC DNA]</scope>
    <source>
        <strain evidence="4">NBRC 101365</strain>
    </source>
</reference>
<dbReference type="InterPro" id="IPR014440">
    <property type="entry name" value="HCCAis_GSTk"/>
</dbReference>
<sequence length="188" mass="20773">MAQRHGLGVRVKPVLLGNVFAETGGPVLAKRHPARQRYRLVELQRWRDNLGLSFHLRSRHWPFDPALADRLIIAIERSGGDALGFFARASSAFWEKQENLADEATLQRLADEEGLDGSALLAQAQSEATAETYRQNLQDAVTADVFGSPAYVLDGEVFWGQDRLGLLEEALISGRPPFRPEANGSDPP</sequence>
<feature type="domain" description="DSBA-like thioredoxin" evidence="2">
    <location>
        <begin position="3"/>
        <end position="171"/>
    </location>
</feature>
<dbReference type="Proteomes" id="UP001156882">
    <property type="component" value="Unassembled WGS sequence"/>
</dbReference>
<evidence type="ECO:0000313" key="3">
    <source>
        <dbReference type="EMBL" id="GLS18422.1"/>
    </source>
</evidence>
<comment type="catalytic activity">
    <reaction evidence="1">
        <text>2-hydroxychromene-2-carboxylate = (3E)-4-(2-hydroxyphenyl)-2-oxobut-3-enoate</text>
        <dbReference type="Rhea" id="RHEA:27401"/>
        <dbReference type="ChEBI" id="CHEBI:59350"/>
        <dbReference type="ChEBI" id="CHEBI:59353"/>
        <dbReference type="EC" id="5.99.1.4"/>
    </reaction>
</comment>
<dbReference type="SUPFAM" id="SSF52833">
    <property type="entry name" value="Thioredoxin-like"/>
    <property type="match status" value="1"/>
</dbReference>
<name>A0ABQ6CDJ5_9HYPH</name>
<dbReference type="InterPro" id="IPR051924">
    <property type="entry name" value="GST_Kappa/NadH"/>
</dbReference>
<evidence type="ECO:0000313" key="4">
    <source>
        <dbReference type="Proteomes" id="UP001156882"/>
    </source>
</evidence>
<dbReference type="PIRSF" id="PIRSF006386">
    <property type="entry name" value="HCCAis_GSTk"/>
    <property type="match status" value="1"/>
</dbReference>
<dbReference type="EC" id="5.99.1.4" evidence="1"/>
<protein>
    <recommendedName>
        <fullName evidence="1">2-hydroxychromene-2-carboxylate isomerase</fullName>
        <ecNumber evidence="1">5.99.1.4</ecNumber>
    </recommendedName>
</protein>
<evidence type="ECO:0000259" key="2">
    <source>
        <dbReference type="Pfam" id="PF01323"/>
    </source>
</evidence>
<dbReference type="Gene3D" id="3.40.30.10">
    <property type="entry name" value="Glutaredoxin"/>
    <property type="match status" value="1"/>
</dbReference>
<gene>
    <name evidence="3" type="ORF">GCM10007874_14390</name>
</gene>